<dbReference type="Pfam" id="PF00005">
    <property type="entry name" value="ABC_tran"/>
    <property type="match status" value="1"/>
</dbReference>
<dbReference type="AlphaFoldDB" id="A0A1H3LVC4"/>
<dbReference type="SUPFAM" id="SSF52540">
    <property type="entry name" value="P-loop containing nucleoside triphosphate hydrolases"/>
    <property type="match status" value="1"/>
</dbReference>
<evidence type="ECO:0000256" key="2">
    <source>
        <dbReference type="ARBA" id="ARBA00022741"/>
    </source>
</evidence>
<dbReference type="PANTHER" id="PTHR45772:SF9">
    <property type="entry name" value="CONSERVED COMPONENT OF ABC TRANSPORTER FOR NATURAL AMINO ACIDS"/>
    <property type="match status" value="1"/>
</dbReference>
<dbReference type="InterPro" id="IPR017871">
    <property type="entry name" value="ABC_transporter-like_CS"/>
</dbReference>
<evidence type="ECO:0000256" key="3">
    <source>
        <dbReference type="ARBA" id="ARBA00022840"/>
    </source>
</evidence>
<keyword evidence="6" id="KW-1185">Reference proteome</keyword>
<organism evidence="5 6">
    <name type="scientific">Citreimonas salinaria</name>
    <dbReference type="NCBI Taxonomy" id="321339"/>
    <lineage>
        <taxon>Bacteria</taxon>
        <taxon>Pseudomonadati</taxon>
        <taxon>Pseudomonadota</taxon>
        <taxon>Alphaproteobacteria</taxon>
        <taxon>Rhodobacterales</taxon>
        <taxon>Roseobacteraceae</taxon>
        <taxon>Citreimonas</taxon>
    </lineage>
</organism>
<protein>
    <submittedName>
        <fullName evidence="5">Branched-chain amino acid transport system ATP-binding protein</fullName>
    </submittedName>
</protein>
<accession>A0A1H3LVC4</accession>
<evidence type="ECO:0000256" key="1">
    <source>
        <dbReference type="ARBA" id="ARBA00022448"/>
    </source>
</evidence>
<dbReference type="PROSITE" id="PS00211">
    <property type="entry name" value="ABC_TRANSPORTER_1"/>
    <property type="match status" value="1"/>
</dbReference>
<evidence type="ECO:0000313" key="5">
    <source>
        <dbReference type="EMBL" id="SDY68372.1"/>
    </source>
</evidence>
<dbReference type="Proteomes" id="UP000199286">
    <property type="component" value="Unassembled WGS sequence"/>
</dbReference>
<dbReference type="RefSeq" id="WP_089884575.1">
    <property type="nucleotide sequence ID" value="NZ_FNPF01000014.1"/>
</dbReference>
<dbReference type="OrthoDB" id="9806149at2"/>
<feature type="domain" description="ABC transporter" evidence="4">
    <location>
        <begin position="6"/>
        <end position="253"/>
    </location>
</feature>
<dbReference type="EMBL" id="FNPF01000014">
    <property type="protein sequence ID" value="SDY68372.1"/>
    <property type="molecule type" value="Genomic_DNA"/>
</dbReference>
<keyword evidence="3 5" id="KW-0067">ATP-binding</keyword>
<dbReference type="InterPro" id="IPR003593">
    <property type="entry name" value="AAA+_ATPase"/>
</dbReference>
<proteinExistence type="predicted"/>
<dbReference type="FunFam" id="3.40.50.300:FF:000421">
    <property type="entry name" value="Branched-chain amino acid ABC transporter ATP-binding protein"/>
    <property type="match status" value="1"/>
</dbReference>
<dbReference type="GO" id="GO:0005524">
    <property type="term" value="F:ATP binding"/>
    <property type="evidence" value="ECO:0007669"/>
    <property type="project" value="UniProtKB-KW"/>
</dbReference>
<keyword evidence="1" id="KW-0813">Transport</keyword>
<dbReference type="CDD" id="cd03219">
    <property type="entry name" value="ABC_Mj1267_LivG_branched"/>
    <property type="match status" value="1"/>
</dbReference>
<dbReference type="STRING" id="321339.SAMN05444340_11497"/>
<keyword evidence="2" id="KW-0547">Nucleotide-binding</keyword>
<dbReference type="PROSITE" id="PS50893">
    <property type="entry name" value="ABC_TRANSPORTER_2"/>
    <property type="match status" value="1"/>
</dbReference>
<dbReference type="PANTHER" id="PTHR45772">
    <property type="entry name" value="CONSERVED COMPONENT OF ABC TRANSPORTER FOR NATURAL AMINO ACIDS-RELATED"/>
    <property type="match status" value="1"/>
</dbReference>
<dbReference type="InterPro" id="IPR027417">
    <property type="entry name" value="P-loop_NTPase"/>
</dbReference>
<dbReference type="InterPro" id="IPR003439">
    <property type="entry name" value="ABC_transporter-like_ATP-bd"/>
</dbReference>
<evidence type="ECO:0000313" key="6">
    <source>
        <dbReference type="Proteomes" id="UP000199286"/>
    </source>
</evidence>
<dbReference type="Gene3D" id="3.40.50.300">
    <property type="entry name" value="P-loop containing nucleotide triphosphate hydrolases"/>
    <property type="match status" value="1"/>
</dbReference>
<reference evidence="5 6" key="1">
    <citation type="submission" date="2016-10" db="EMBL/GenBank/DDBJ databases">
        <authorList>
            <person name="de Groot N.N."/>
        </authorList>
    </citation>
    <scope>NUCLEOTIDE SEQUENCE [LARGE SCALE GENOMIC DNA]</scope>
    <source>
        <strain evidence="5 6">DSM 26880</strain>
    </source>
</reference>
<name>A0A1H3LVC4_9RHOB</name>
<dbReference type="GO" id="GO:0016887">
    <property type="term" value="F:ATP hydrolysis activity"/>
    <property type="evidence" value="ECO:0007669"/>
    <property type="project" value="InterPro"/>
</dbReference>
<dbReference type="InterPro" id="IPR051120">
    <property type="entry name" value="ABC_AA/LPS_Transport"/>
</dbReference>
<gene>
    <name evidence="5" type="ORF">SAMN05444340_11497</name>
</gene>
<sequence>MSDVLLQTRGLARSFGPMKAVDDVSIAVRRGTITGLIGPNGAGKSTLFNLLTGTLAADSGTVMLGGADVTGLSPDRLFGRGLGRTFQIPRPFARMSVLENVMLAPLRQTGERLWGPFLRPGAMRDDERRIRDRALEVLDFVTLAPLADHPAGKISGGQMKLLELARVLMGDPEIILLDEPAAGVNPTLAGTLIEKIEELNRQGKTFVIIEHDMDFIMRHCDPIIALAEGRVVFEGTAAEAQANPVLLEAYLGTMADA</sequence>
<dbReference type="SMART" id="SM00382">
    <property type="entry name" value="AAA"/>
    <property type="match status" value="1"/>
</dbReference>
<dbReference type="GO" id="GO:0005886">
    <property type="term" value="C:plasma membrane"/>
    <property type="evidence" value="ECO:0007669"/>
    <property type="project" value="TreeGrafter"/>
</dbReference>
<evidence type="ECO:0000259" key="4">
    <source>
        <dbReference type="PROSITE" id="PS50893"/>
    </source>
</evidence>